<dbReference type="AlphaFoldDB" id="A0A382ZIH6"/>
<feature type="non-terminal residue" evidence="9">
    <location>
        <position position="257"/>
    </location>
</feature>
<dbReference type="GO" id="GO:0000166">
    <property type="term" value="F:nucleotide binding"/>
    <property type="evidence" value="ECO:0007669"/>
    <property type="project" value="InterPro"/>
</dbReference>
<dbReference type="SUPFAM" id="SSF53098">
    <property type="entry name" value="Ribonuclease H-like"/>
    <property type="match status" value="1"/>
</dbReference>
<dbReference type="EC" id="2.7.7.7" evidence="1"/>
<dbReference type="InterPro" id="IPR006134">
    <property type="entry name" value="DNA-dir_DNA_pol_B_multi_dom"/>
</dbReference>
<dbReference type="GO" id="GO:0003887">
    <property type="term" value="F:DNA-directed DNA polymerase activity"/>
    <property type="evidence" value="ECO:0007669"/>
    <property type="project" value="UniProtKB-KW"/>
</dbReference>
<dbReference type="PANTHER" id="PTHR10322:SF23">
    <property type="entry name" value="DNA POLYMERASE DELTA CATALYTIC SUBUNIT"/>
    <property type="match status" value="1"/>
</dbReference>
<evidence type="ECO:0000256" key="6">
    <source>
        <dbReference type="ARBA" id="ARBA00049244"/>
    </source>
</evidence>
<organism evidence="9">
    <name type="scientific">marine metagenome</name>
    <dbReference type="NCBI Taxonomy" id="408172"/>
    <lineage>
        <taxon>unclassified sequences</taxon>
        <taxon>metagenomes</taxon>
        <taxon>ecological metagenomes</taxon>
    </lineage>
</organism>
<dbReference type="InterPro" id="IPR050240">
    <property type="entry name" value="DNA_pol_type-B"/>
</dbReference>
<name>A0A382ZIH6_9ZZZZ</name>
<dbReference type="InterPro" id="IPR006133">
    <property type="entry name" value="DNA-dir_DNA_pol_B_exonuc"/>
</dbReference>
<evidence type="ECO:0000259" key="8">
    <source>
        <dbReference type="Pfam" id="PF03104"/>
    </source>
</evidence>
<feature type="domain" description="DNA-directed DNA polymerase family B exonuclease" evidence="8">
    <location>
        <begin position="5"/>
        <end position="103"/>
    </location>
</feature>
<keyword evidence="3" id="KW-0548">Nucleotidyltransferase</keyword>
<dbReference type="InterPro" id="IPR036397">
    <property type="entry name" value="RNaseH_sf"/>
</dbReference>
<dbReference type="InterPro" id="IPR012337">
    <property type="entry name" value="RNaseH-like_sf"/>
</dbReference>
<feature type="domain" description="DNA-directed DNA polymerase family B multifunctional" evidence="7">
    <location>
        <begin position="178"/>
        <end position="246"/>
    </location>
</feature>
<keyword evidence="2" id="KW-0808">Transferase</keyword>
<evidence type="ECO:0000256" key="5">
    <source>
        <dbReference type="ARBA" id="ARBA00023125"/>
    </source>
</evidence>
<reference evidence="9" key="1">
    <citation type="submission" date="2018-05" db="EMBL/GenBank/DDBJ databases">
        <authorList>
            <person name="Lanie J.A."/>
            <person name="Ng W.-L."/>
            <person name="Kazmierczak K.M."/>
            <person name="Andrzejewski T.M."/>
            <person name="Davidsen T.M."/>
            <person name="Wayne K.J."/>
            <person name="Tettelin H."/>
            <person name="Glass J.I."/>
            <person name="Rusch D."/>
            <person name="Podicherti R."/>
            <person name="Tsui H.-C.T."/>
            <person name="Winkler M.E."/>
        </authorList>
    </citation>
    <scope>NUCLEOTIDE SEQUENCE</scope>
</reference>
<sequence>KNTDVVEAFRTEEELLQRFYQKYLEINPTILSGWNIDGFDIPYLYNRTKRVMGEQIANCLSPINNVYYNEHQNKYKIAGVSQLDYLALYKLYTYTQQSSYRLDFIGKLEVNMGKIEYEGTLDDLYESDINKYIEYNLNDVKIVKALDDKLKFIELARGVCHLGHISYEDIFFSSRYLEGAMLVYMKDIGVVAPNKPQRGDMGSYEKFAGAYVKDPKPGRYDWVFDLDLTSMYPSTIMTLNISPETKLGKLEGWNAEE</sequence>
<comment type="catalytic activity">
    <reaction evidence="6">
        <text>DNA(n) + a 2'-deoxyribonucleoside 5'-triphosphate = DNA(n+1) + diphosphate</text>
        <dbReference type="Rhea" id="RHEA:22508"/>
        <dbReference type="Rhea" id="RHEA-COMP:17339"/>
        <dbReference type="Rhea" id="RHEA-COMP:17340"/>
        <dbReference type="ChEBI" id="CHEBI:33019"/>
        <dbReference type="ChEBI" id="CHEBI:61560"/>
        <dbReference type="ChEBI" id="CHEBI:173112"/>
        <dbReference type="EC" id="2.7.7.7"/>
    </reaction>
</comment>
<dbReference type="Gene3D" id="3.90.1600.10">
    <property type="entry name" value="Palm domain of DNA polymerase"/>
    <property type="match status" value="1"/>
</dbReference>
<evidence type="ECO:0000256" key="4">
    <source>
        <dbReference type="ARBA" id="ARBA00022932"/>
    </source>
</evidence>
<accession>A0A382ZIH6</accession>
<dbReference type="Pfam" id="PF00136">
    <property type="entry name" value="DNA_pol_B"/>
    <property type="match status" value="1"/>
</dbReference>
<evidence type="ECO:0000313" key="9">
    <source>
        <dbReference type="EMBL" id="SVD95233.1"/>
    </source>
</evidence>
<proteinExistence type="predicted"/>
<dbReference type="InterPro" id="IPR043502">
    <property type="entry name" value="DNA/RNA_pol_sf"/>
</dbReference>
<protein>
    <recommendedName>
        <fullName evidence="1">DNA-directed DNA polymerase</fullName>
        <ecNumber evidence="1">2.7.7.7</ecNumber>
    </recommendedName>
</protein>
<keyword evidence="5" id="KW-0238">DNA-binding</keyword>
<gene>
    <name evidence="9" type="ORF">METZ01_LOCUS448087</name>
</gene>
<dbReference type="Pfam" id="PF03104">
    <property type="entry name" value="DNA_pol_B_exo1"/>
    <property type="match status" value="1"/>
</dbReference>
<keyword evidence="4" id="KW-0239">DNA-directed DNA polymerase</keyword>
<evidence type="ECO:0000256" key="2">
    <source>
        <dbReference type="ARBA" id="ARBA00022679"/>
    </source>
</evidence>
<dbReference type="Gene3D" id="3.30.420.10">
    <property type="entry name" value="Ribonuclease H-like superfamily/Ribonuclease H"/>
    <property type="match status" value="1"/>
</dbReference>
<dbReference type="PANTHER" id="PTHR10322">
    <property type="entry name" value="DNA POLYMERASE CATALYTIC SUBUNIT"/>
    <property type="match status" value="1"/>
</dbReference>
<dbReference type="GO" id="GO:0003677">
    <property type="term" value="F:DNA binding"/>
    <property type="evidence" value="ECO:0007669"/>
    <property type="project" value="UniProtKB-KW"/>
</dbReference>
<evidence type="ECO:0000256" key="1">
    <source>
        <dbReference type="ARBA" id="ARBA00012417"/>
    </source>
</evidence>
<dbReference type="SUPFAM" id="SSF56672">
    <property type="entry name" value="DNA/RNA polymerases"/>
    <property type="match status" value="1"/>
</dbReference>
<feature type="non-terminal residue" evidence="9">
    <location>
        <position position="1"/>
    </location>
</feature>
<dbReference type="EMBL" id="UINC01184154">
    <property type="protein sequence ID" value="SVD95233.1"/>
    <property type="molecule type" value="Genomic_DNA"/>
</dbReference>
<evidence type="ECO:0000256" key="3">
    <source>
        <dbReference type="ARBA" id="ARBA00022695"/>
    </source>
</evidence>
<dbReference type="GO" id="GO:0006261">
    <property type="term" value="P:DNA-templated DNA replication"/>
    <property type="evidence" value="ECO:0007669"/>
    <property type="project" value="TreeGrafter"/>
</dbReference>
<evidence type="ECO:0000259" key="7">
    <source>
        <dbReference type="Pfam" id="PF00136"/>
    </source>
</evidence>
<dbReference type="InterPro" id="IPR023211">
    <property type="entry name" value="DNA_pol_palm_dom_sf"/>
</dbReference>